<feature type="region of interest" description="Disordered" evidence="1">
    <location>
        <begin position="938"/>
        <end position="1079"/>
    </location>
</feature>
<reference evidence="3" key="2">
    <citation type="submission" date="2023-06" db="EMBL/GenBank/DDBJ databases">
        <authorList>
            <consortium name="Lawrence Berkeley National Laboratory"/>
            <person name="Mondo S.J."/>
            <person name="Hensen N."/>
            <person name="Bonometti L."/>
            <person name="Westerberg I."/>
            <person name="Brannstrom I.O."/>
            <person name="Guillou S."/>
            <person name="Cros-Aarteil S."/>
            <person name="Calhoun S."/>
            <person name="Haridas S."/>
            <person name="Kuo A."/>
            <person name="Pangilinan J."/>
            <person name="Riley R."/>
            <person name="Labutti K."/>
            <person name="Andreopoulos B."/>
            <person name="Lipzen A."/>
            <person name="Chen C."/>
            <person name="Yanf M."/>
            <person name="Daum C."/>
            <person name="Ng V."/>
            <person name="Clum A."/>
            <person name="Steindorff A."/>
            <person name="Ohm R."/>
            <person name="Martin F."/>
            <person name="Silar P."/>
            <person name="Natvig D."/>
            <person name="Lalanne C."/>
            <person name="Gautier V."/>
            <person name="Ament-Velasquez S.L."/>
            <person name="Kruys A."/>
            <person name="Hutchinson M.I."/>
            <person name="Powell A.J."/>
            <person name="Barry K."/>
            <person name="Miller A.N."/>
            <person name="Grigoriev I.V."/>
            <person name="Debuchy R."/>
            <person name="Gladieux P."/>
            <person name="Thoren M.H."/>
            <person name="Johannesson H."/>
        </authorList>
    </citation>
    <scope>NUCLEOTIDE SEQUENCE</scope>
    <source>
        <strain evidence="3">CBS 333.67</strain>
    </source>
</reference>
<sequence>MACSEETAVPSVPEPAGSAVNLTEQSQTNGDPKAGDSLNDGEPPKDEFHPAQEQSEIDDEDRVKQVLERACSDFVNTGKFSDIYPEDHEGRFAQFYYERSRRLEHHIPIRQRVKRARDLSFIFYAYMRLMEDRIVVLEQRQRNNEPTEHEDHKVPGTIIGLNRTAWSGFKRRYDGKRDVAEEHAIDVLVGDAVIPHEVWRDRLARNHPEHILDRLRRLQAWGLSGPLQEVPEQQQDAADAKAQKEVVPVTGDSYPPVPDRIRINGEPLRQLLEKALELDFKSSGSPVVLLRPFKLLVHNESQIRTLYEQLEQKFTSGGNMTQTGSEAAPNEQGKGLLDTYGTEQAYKELGCLIEFMDEGLKVLRHLENASVNRIAFSELWHIFQPGVEVITAQKPTSAYRVFHATGGRPYLSPPEDKNEEEEDGFTKPYRIPDKSSDFVVYCYQIDFDGTKFGPVSLSFSIQKFDGLRDITTLPIYPLKFAKDSVAVRETLLKNGTTFLEVCGGEHVRYRGPNLHEAEEIDSEIVVDFHAALWDSQDKDKDTWKYKIEFGLRSPASAKQAEVVMVSSGGCKETSCCENDVVFSDLTLDHQRMEDFLTDRQWLTTDVRYLNDDRSRIPKEDIILLPHRLFAFVLKERKWAVVDINNVTRVPEPTGETWTSLTLPRGHKEMVYSLVQSHFRDRKRSTDDEDDMQADLVRGKGKGLIILLHGAPGVGKTSTAECVAELCKRPLYPITCGDLGITAVEVESRLKRIFIQAQKWKCVLLLDEADVFLSEREHNVKHNSLVSVFLRVLEYYQGILFLTTNRVGKMDEAFRSRVHISLYYPPLDEKSTIEIFETNLKRTSQRKKDKLRIRSDEILEFAKYHYNDNEQRVRWNGRQIRNAFHIAVALAENEEAERAKGGHKPRTPRLRVRHFQMVQEATSRFDEYLTSVLGMSQAERARQRTLRQDDWEQQRNRKRRHERESEATRRSTKRYYGDDYTSSEEESDDDDSDGKGRGDGAGGGKSSKRSDSETPRRRKRKGRSVSESNNSDGSEQELTVQEKRDTDGKDSRDRDRGAKYKEKDSERERDRDRRSSNRMK</sequence>
<protein>
    <recommendedName>
        <fullName evidence="2">AAA+ ATPase domain-containing protein</fullName>
    </recommendedName>
</protein>
<dbReference type="InterPro" id="IPR003959">
    <property type="entry name" value="ATPase_AAA_core"/>
</dbReference>
<dbReference type="PANTHER" id="PTHR46411">
    <property type="entry name" value="FAMILY ATPASE, PUTATIVE-RELATED"/>
    <property type="match status" value="1"/>
</dbReference>
<dbReference type="GO" id="GO:0005524">
    <property type="term" value="F:ATP binding"/>
    <property type="evidence" value="ECO:0007669"/>
    <property type="project" value="InterPro"/>
</dbReference>
<feature type="domain" description="AAA+ ATPase" evidence="2">
    <location>
        <begin position="701"/>
        <end position="827"/>
    </location>
</feature>
<dbReference type="GeneID" id="87883856"/>
<evidence type="ECO:0000256" key="1">
    <source>
        <dbReference type="SAM" id="MobiDB-lite"/>
    </source>
</evidence>
<dbReference type="Gene3D" id="3.40.50.300">
    <property type="entry name" value="P-loop containing nucleotide triphosphate hydrolases"/>
    <property type="match status" value="1"/>
</dbReference>
<dbReference type="Pfam" id="PF23232">
    <property type="entry name" value="AAA_lid_13"/>
    <property type="match status" value="1"/>
</dbReference>
<dbReference type="Proteomes" id="UP001273166">
    <property type="component" value="Unassembled WGS sequence"/>
</dbReference>
<feature type="compositionally biased region" description="Acidic residues" evidence="1">
    <location>
        <begin position="980"/>
        <end position="991"/>
    </location>
</feature>
<feature type="compositionally biased region" description="Polar residues" evidence="1">
    <location>
        <begin position="1024"/>
        <end position="1038"/>
    </location>
</feature>
<evidence type="ECO:0000259" key="2">
    <source>
        <dbReference type="SMART" id="SM00382"/>
    </source>
</evidence>
<dbReference type="Pfam" id="PF00004">
    <property type="entry name" value="AAA"/>
    <property type="match status" value="1"/>
</dbReference>
<comment type="caution">
    <text evidence="3">The sequence shown here is derived from an EMBL/GenBank/DDBJ whole genome shotgun (WGS) entry which is preliminary data.</text>
</comment>
<feature type="compositionally biased region" description="Polar residues" evidence="1">
    <location>
        <begin position="20"/>
        <end position="30"/>
    </location>
</feature>
<keyword evidence="4" id="KW-1185">Reference proteome</keyword>
<dbReference type="SMART" id="SM00382">
    <property type="entry name" value="AAA"/>
    <property type="match status" value="1"/>
</dbReference>
<dbReference type="InterPro" id="IPR027417">
    <property type="entry name" value="P-loop_NTPase"/>
</dbReference>
<gene>
    <name evidence="3" type="ORF">B0T15DRAFT_399826</name>
</gene>
<name>A0AAJ0GRG3_9PEZI</name>
<feature type="region of interest" description="Disordered" evidence="1">
    <location>
        <begin position="1"/>
        <end position="60"/>
    </location>
</feature>
<accession>A0AAJ0GRG3</accession>
<dbReference type="CDD" id="cd19481">
    <property type="entry name" value="RecA-like_protease"/>
    <property type="match status" value="1"/>
</dbReference>
<dbReference type="GO" id="GO:0016887">
    <property type="term" value="F:ATP hydrolysis activity"/>
    <property type="evidence" value="ECO:0007669"/>
    <property type="project" value="InterPro"/>
</dbReference>
<reference evidence="3" key="1">
    <citation type="journal article" date="2023" name="Mol. Phylogenet. Evol.">
        <title>Genome-scale phylogeny and comparative genomics of the fungal order Sordariales.</title>
        <authorList>
            <person name="Hensen N."/>
            <person name="Bonometti L."/>
            <person name="Westerberg I."/>
            <person name="Brannstrom I.O."/>
            <person name="Guillou S."/>
            <person name="Cros-Aarteil S."/>
            <person name="Calhoun S."/>
            <person name="Haridas S."/>
            <person name="Kuo A."/>
            <person name="Mondo S."/>
            <person name="Pangilinan J."/>
            <person name="Riley R."/>
            <person name="LaButti K."/>
            <person name="Andreopoulos B."/>
            <person name="Lipzen A."/>
            <person name="Chen C."/>
            <person name="Yan M."/>
            <person name="Daum C."/>
            <person name="Ng V."/>
            <person name="Clum A."/>
            <person name="Steindorff A."/>
            <person name="Ohm R.A."/>
            <person name="Martin F."/>
            <person name="Silar P."/>
            <person name="Natvig D.O."/>
            <person name="Lalanne C."/>
            <person name="Gautier V."/>
            <person name="Ament-Velasquez S.L."/>
            <person name="Kruys A."/>
            <person name="Hutchinson M.I."/>
            <person name="Powell A.J."/>
            <person name="Barry K."/>
            <person name="Miller A.N."/>
            <person name="Grigoriev I.V."/>
            <person name="Debuchy R."/>
            <person name="Gladieux P."/>
            <person name="Hiltunen Thoren M."/>
            <person name="Johannesson H."/>
        </authorList>
    </citation>
    <scope>NUCLEOTIDE SEQUENCE</scope>
    <source>
        <strain evidence="3">CBS 333.67</strain>
    </source>
</reference>
<proteinExistence type="predicted"/>
<dbReference type="InterPro" id="IPR054289">
    <property type="entry name" value="DUF7025"/>
</dbReference>
<dbReference type="EMBL" id="JAUDZG010000005">
    <property type="protein sequence ID" value="KAK3304792.1"/>
    <property type="molecule type" value="Genomic_DNA"/>
</dbReference>
<feature type="compositionally biased region" description="Basic and acidic residues" evidence="1">
    <location>
        <begin position="938"/>
        <end position="954"/>
    </location>
</feature>
<dbReference type="Pfam" id="PF22942">
    <property type="entry name" value="DUF7025"/>
    <property type="match status" value="1"/>
</dbReference>
<dbReference type="SUPFAM" id="SSF52540">
    <property type="entry name" value="P-loop containing nucleoside triphosphate hydrolases"/>
    <property type="match status" value="1"/>
</dbReference>
<dbReference type="RefSeq" id="XP_062720572.1">
    <property type="nucleotide sequence ID" value="XM_062865027.1"/>
</dbReference>
<dbReference type="InterPro" id="IPR056599">
    <property type="entry name" value="AAA_lid_fung"/>
</dbReference>
<dbReference type="InterPro" id="IPR003593">
    <property type="entry name" value="AAA+_ATPase"/>
</dbReference>
<dbReference type="PANTHER" id="PTHR46411:SF2">
    <property type="entry name" value="AAA+ ATPASE DOMAIN-CONTAINING PROTEIN"/>
    <property type="match status" value="1"/>
</dbReference>
<feature type="compositionally biased region" description="Basic and acidic residues" evidence="1">
    <location>
        <begin position="1039"/>
        <end position="1079"/>
    </location>
</feature>
<evidence type="ECO:0000313" key="4">
    <source>
        <dbReference type="Proteomes" id="UP001273166"/>
    </source>
</evidence>
<evidence type="ECO:0000313" key="3">
    <source>
        <dbReference type="EMBL" id="KAK3304792.1"/>
    </source>
</evidence>
<organism evidence="3 4">
    <name type="scientific">Chaetomium strumarium</name>
    <dbReference type="NCBI Taxonomy" id="1170767"/>
    <lineage>
        <taxon>Eukaryota</taxon>
        <taxon>Fungi</taxon>
        <taxon>Dikarya</taxon>
        <taxon>Ascomycota</taxon>
        <taxon>Pezizomycotina</taxon>
        <taxon>Sordariomycetes</taxon>
        <taxon>Sordariomycetidae</taxon>
        <taxon>Sordariales</taxon>
        <taxon>Chaetomiaceae</taxon>
        <taxon>Chaetomium</taxon>
    </lineage>
</organism>
<dbReference type="AlphaFoldDB" id="A0AAJ0GRG3"/>